<dbReference type="RefSeq" id="WP_149599087.1">
    <property type="nucleotide sequence ID" value="NZ_VTUU01000002.1"/>
</dbReference>
<dbReference type="Proteomes" id="UP000323161">
    <property type="component" value="Unassembled WGS sequence"/>
</dbReference>
<protein>
    <submittedName>
        <fullName evidence="3">YjbH domain-containing protein</fullName>
    </submittedName>
</protein>
<evidence type="ECO:0000256" key="2">
    <source>
        <dbReference type="SAM" id="SignalP"/>
    </source>
</evidence>
<dbReference type="PROSITE" id="PS51257">
    <property type="entry name" value="PROKAR_LIPOPROTEIN"/>
    <property type="match status" value="1"/>
</dbReference>
<evidence type="ECO:0000313" key="3">
    <source>
        <dbReference type="EMBL" id="KAA1174665.1"/>
    </source>
</evidence>
<accession>A0A5B0VKM9</accession>
<feature type="signal peptide" evidence="2">
    <location>
        <begin position="1"/>
        <end position="34"/>
    </location>
</feature>
<gene>
    <name evidence="3" type="ORF">FWJ25_04550</name>
</gene>
<reference evidence="3 4" key="1">
    <citation type="submission" date="2019-08" db="EMBL/GenBank/DDBJ databases">
        <title>Marinobacter ZYF650 sp. nov., a marine bacterium isolated from seawater of the Mariana trench.</title>
        <authorList>
            <person name="Ahmad W."/>
        </authorList>
    </citation>
    <scope>NUCLEOTIDE SEQUENCE [LARGE SCALE GENOMIC DNA]</scope>
    <source>
        <strain evidence="3 4">ZYF650</strain>
    </source>
</reference>
<dbReference type="AlphaFoldDB" id="A0A5B0VKM9"/>
<keyword evidence="2" id="KW-0732">Signal</keyword>
<organism evidence="3 4">
    <name type="scientific">Marinobacter salinexigens</name>
    <dbReference type="NCBI Taxonomy" id="2919747"/>
    <lineage>
        <taxon>Bacteria</taxon>
        <taxon>Pseudomonadati</taxon>
        <taxon>Pseudomonadota</taxon>
        <taxon>Gammaproteobacteria</taxon>
        <taxon>Pseudomonadales</taxon>
        <taxon>Marinobacteraceae</taxon>
        <taxon>Marinobacter</taxon>
    </lineage>
</organism>
<evidence type="ECO:0000256" key="1">
    <source>
        <dbReference type="SAM" id="MobiDB-lite"/>
    </source>
</evidence>
<feature type="region of interest" description="Disordered" evidence="1">
    <location>
        <begin position="261"/>
        <end position="313"/>
    </location>
</feature>
<name>A0A5B0VKM9_9GAMM</name>
<evidence type="ECO:0000313" key="4">
    <source>
        <dbReference type="Proteomes" id="UP000323161"/>
    </source>
</evidence>
<sequence>MTSKHWALVGGAVACLKPLSVFTGLALVSLNSNAQSAPKDLAFPGYSGFLNVPSATVLNHGQAEAQWSDQAYLQGRPGYEEARYGHFNNAIGAFGIIPYVEVGGRIVWDKTKTNCYVEDCTIRDLSANVKVQAPFIPEDWFTLAAGVQDLGGETDDFEAAYVVAGRQFGPVEVALGYGKPKETPRYLDGAFGAISYRPLPWLNIMAEHDSMDARVGLGLTSPEGWLPYGLQVKGKVLGWSEGDSDNDRNFVSLGLSMPFGNAPSKKRLRTEPPLPAEPESSMEQSSTAVKDGAETAPQAKAVAGVQGKGGQSEEAKDVALRIGQQLADEGYDRVRTSSDGETLKIQWENNLYNRDERDSILDVARMTHKAAGTHKRAELTLMNQGLPVLTQGVSLTESEPYSVSRKFAEASMLSQDEQQWDFEGGYGPSWKPRLKLSPSISSGVATEYGVWDASVALSSELSSNLWPGALVAARYDAEIYRTDDYEKGKVFYNSRQRTDLVEAEIQQTFKLHPLLYTSFHAGRYAINYNGGLNETLIFSPNGRHALGFIGGKFTHRDYDDIERTQSLAQYSYYNPGLDAQFTVYGGQFFAEDTGFRVDSRFWFGDYALTMQYKNTDAEFISLGWVIPLTPVKDHQFRYLQVKGDADWNYSVQTRINEDRNLLSSGGGAGVLTTGNPLRSVYFNRGRIGQ</sequence>
<feature type="chain" id="PRO_5023130464" evidence="2">
    <location>
        <begin position="35"/>
        <end position="689"/>
    </location>
</feature>
<dbReference type="InterPro" id="IPR010344">
    <property type="entry name" value="YbjH"/>
</dbReference>
<dbReference type="Pfam" id="PF06082">
    <property type="entry name" value="YjbH"/>
    <property type="match status" value="2"/>
</dbReference>
<keyword evidence="4" id="KW-1185">Reference proteome</keyword>
<dbReference type="EMBL" id="VTUU01000002">
    <property type="protein sequence ID" value="KAA1174665.1"/>
    <property type="molecule type" value="Genomic_DNA"/>
</dbReference>
<proteinExistence type="predicted"/>
<comment type="caution">
    <text evidence="3">The sequence shown here is derived from an EMBL/GenBank/DDBJ whole genome shotgun (WGS) entry which is preliminary data.</text>
</comment>